<dbReference type="GO" id="GO:0003917">
    <property type="term" value="F:DNA topoisomerase type I (single strand cut, ATP-independent) activity"/>
    <property type="evidence" value="ECO:0007669"/>
    <property type="project" value="InterPro"/>
</dbReference>
<feature type="domain" description="DNA topoisomerase type IA zn finger" evidence="1">
    <location>
        <begin position="61"/>
        <end position="95"/>
    </location>
</feature>
<dbReference type="Pfam" id="PF01396">
    <property type="entry name" value="Zn_ribbon_Top1"/>
    <property type="match status" value="4"/>
</dbReference>
<keyword evidence="2" id="KW-0413">Isomerase</keyword>
<dbReference type="PANTHER" id="PTHR42785">
    <property type="entry name" value="DNA TOPOISOMERASE, TYPE IA, CORE"/>
    <property type="match status" value="1"/>
</dbReference>
<accession>A0A4R2MWL6</accession>
<dbReference type="RefSeq" id="WP_132024735.1">
    <property type="nucleotide sequence ID" value="NZ_CP016605.1"/>
</dbReference>
<dbReference type="GO" id="GO:0003677">
    <property type="term" value="F:DNA binding"/>
    <property type="evidence" value="ECO:0007669"/>
    <property type="project" value="InterPro"/>
</dbReference>
<evidence type="ECO:0000259" key="1">
    <source>
        <dbReference type="Pfam" id="PF01396"/>
    </source>
</evidence>
<proteinExistence type="predicted"/>
<dbReference type="AlphaFoldDB" id="A0A4R2MWL6"/>
<feature type="domain" description="DNA topoisomerase type IA zn finger" evidence="1">
    <location>
        <begin position="106"/>
        <end position="142"/>
    </location>
</feature>
<evidence type="ECO:0000313" key="3">
    <source>
        <dbReference type="Proteomes" id="UP000294841"/>
    </source>
</evidence>
<dbReference type="GO" id="GO:0005694">
    <property type="term" value="C:chromosome"/>
    <property type="evidence" value="ECO:0007669"/>
    <property type="project" value="InterPro"/>
</dbReference>
<feature type="domain" description="DNA topoisomerase type IA zn finger" evidence="1">
    <location>
        <begin position="146"/>
        <end position="163"/>
    </location>
</feature>
<dbReference type="Gene3D" id="3.30.65.10">
    <property type="entry name" value="Bacterial Topoisomerase I, domain 1"/>
    <property type="match status" value="3"/>
</dbReference>
<dbReference type="InterPro" id="IPR013498">
    <property type="entry name" value="Topo_IA_Znf"/>
</dbReference>
<dbReference type="SUPFAM" id="SSF57783">
    <property type="entry name" value="Zinc beta-ribbon"/>
    <property type="match status" value="3"/>
</dbReference>
<protein>
    <submittedName>
        <fullName evidence="2">Putative DNA topoisomerase</fullName>
    </submittedName>
</protein>
<dbReference type="PANTHER" id="PTHR42785:SF1">
    <property type="entry name" value="DNA TOPOISOMERASE"/>
    <property type="match status" value="1"/>
</dbReference>
<keyword evidence="3" id="KW-1185">Reference proteome</keyword>
<reference evidence="2 3" key="1">
    <citation type="submission" date="2019-03" db="EMBL/GenBank/DDBJ databases">
        <title>Genomic Encyclopedia of Type Strains, Phase IV (KMG-IV): sequencing the most valuable type-strain genomes for metagenomic binning, comparative biology and taxonomic classification.</title>
        <authorList>
            <person name="Goeker M."/>
        </authorList>
    </citation>
    <scope>NUCLEOTIDE SEQUENCE [LARGE SCALE GENOMIC DNA]</scope>
    <source>
        <strain evidence="2 3">DSM 28231</strain>
    </source>
</reference>
<name>A0A4R2MWL6_9PAST</name>
<dbReference type="Proteomes" id="UP000294841">
    <property type="component" value="Unassembled WGS sequence"/>
</dbReference>
<dbReference type="OrthoDB" id="6412825at2"/>
<dbReference type="GO" id="GO:0006265">
    <property type="term" value="P:DNA topological change"/>
    <property type="evidence" value="ECO:0007669"/>
    <property type="project" value="InterPro"/>
</dbReference>
<comment type="caution">
    <text evidence="2">The sequence shown here is derived from an EMBL/GenBank/DDBJ whole genome shotgun (WGS) entry which is preliminary data.</text>
</comment>
<gene>
    <name evidence="2" type="ORF">EV697_10718</name>
</gene>
<dbReference type="EMBL" id="SLXI01000007">
    <property type="protein sequence ID" value="TCP11467.1"/>
    <property type="molecule type" value="Genomic_DNA"/>
</dbReference>
<evidence type="ECO:0000313" key="2">
    <source>
        <dbReference type="EMBL" id="TCP11467.1"/>
    </source>
</evidence>
<dbReference type="InterPro" id="IPR000380">
    <property type="entry name" value="Topo_IA"/>
</dbReference>
<feature type="domain" description="DNA topoisomerase type IA zn finger" evidence="1">
    <location>
        <begin position="13"/>
        <end position="49"/>
    </location>
</feature>
<sequence>MNKQLFSHTKNQEHCPKCGGELLMKQGKKGLFLGCANYPHCDYLKPLQSHSEHKIIKELNEHCPDCGHQLQLKQGSYGMFIGCSNYPDCHFIFQEENEEKEQEFPCPECRTGKLVARRGRTGKTFYGCNRYPKCKCTLPTQPEWIDCPECKGKLAILKKSTKNHRTWQCINKNCRHIFDIAINEGNNDSK</sequence>
<organism evidence="2 3">
    <name type="scientific">Bisgaardia hudsonensis</name>
    <dbReference type="NCBI Taxonomy" id="109472"/>
    <lineage>
        <taxon>Bacteria</taxon>
        <taxon>Pseudomonadati</taxon>
        <taxon>Pseudomonadota</taxon>
        <taxon>Gammaproteobacteria</taxon>
        <taxon>Pasteurellales</taxon>
        <taxon>Pasteurellaceae</taxon>
        <taxon>Bisgaardia</taxon>
    </lineage>
</organism>